<feature type="signal peptide" evidence="2">
    <location>
        <begin position="1"/>
        <end position="36"/>
    </location>
</feature>
<dbReference type="NCBIfam" id="NF038186">
    <property type="entry name" value="YPDG_rpt"/>
    <property type="match status" value="1"/>
</dbReference>
<feature type="region of interest" description="Disordered" evidence="1">
    <location>
        <begin position="512"/>
        <end position="534"/>
    </location>
</feature>
<feature type="chain" id="PRO_5011511904" evidence="2">
    <location>
        <begin position="37"/>
        <end position="1022"/>
    </location>
</feature>
<dbReference type="Gene3D" id="2.60.40.10">
    <property type="entry name" value="Immunoglobulins"/>
    <property type="match status" value="1"/>
</dbReference>
<sequence>MSMQKFKQSLAVKALAWVLAVAITVTMTPMPFAAFAAPTPGGTATRDAAPPIESQVGNDSRNAVHAFVGVQTGGDANLPLAKATGQQFKPIEGVRAYFQWFEDGGYVSPIYTAVSDANGRLNIGCTPYLASDGKLIKFDADTTVSAGNERYKFWVEEDTIPKGYQIQYITGEGVVFPDFGLPITQGGSSSNTAKNTHDNWKILFMQKPKAEMHRTDAKETPVQSKSGGYMTGKVSWDYKSGVGGVHWYDIAQHTEGAKDVTVRASYLSDYAMQKIYSDEAVLALGGISKPEDIRGPKWTSKLEDDLQKWIKEQVKKEPEKWIAETVTAKTNANGEYIIQFNGTWGYKQNAAVAQGYTEQAGKFGWSQQAIDRLGTVAENASDGSFADAALNYNEKHINYDWLFVSTDGTENLRVMTPYNNNYYTSMNSDWGIHAGWSGTGFGVGVTNALNRTLRSDFVFGPGEIDFHITNYDNEANTAIPGDVAQTSTTGLPYSFTSNKYQIVWYGPDGKKIDGKEGQAQQPSSTGTIDSAPFDTTGVTKTTEYTAKLHRVDSKGNLQDPIAIDSFTVELSSYVGSRYDDFEHKNDNPIKGAAYSAENLPEGLTIDAGNGNISGKPTTVGLYDVKVTASMDDIDQGKVVGTIEGSRTHKYLITDSPLADGAKGTEYNQKVVPTPQKGYVFKNVTAKFIDGKAIAGLTITGDQISGTPTAEVEATEEEPNVEVTYDVYRKNDKGEEVLIKKGHVDKVPLSIKDGESAKYEPEYTAVNGEVGTAATVTAPKFLDQKSTTTPKPEANPQPTGMTFTLGEGAPTDASIDAKTGAVTYTPVAADAGKPVNVPVVVTYKDGTKDDATATINVKAYSDQDVIPYVPADPTNPTNPDDTNVPTTDKDGNPVDKAQYDIVAFKVADTDKTKGSLTLGDKDKKQVISALVKKDSKWDKVTVPTINVADANTKANGYKPAIPAKTETVENGKVYTAQFITNGQEITPGTDLPDGVFEVKVLRDETSIKDNALYGKSYAVFKDS</sequence>
<feature type="compositionally biased region" description="Low complexity" evidence="1">
    <location>
        <begin position="870"/>
        <end position="885"/>
    </location>
</feature>
<feature type="non-terminal residue" evidence="4">
    <location>
        <position position="1022"/>
    </location>
</feature>
<evidence type="ECO:0000256" key="2">
    <source>
        <dbReference type="SAM" id="SignalP"/>
    </source>
</evidence>
<dbReference type="EMBL" id="FNAF01000015">
    <property type="protein sequence ID" value="SDE06058.1"/>
    <property type="molecule type" value="Genomic_DNA"/>
</dbReference>
<gene>
    <name evidence="4" type="ORF">SAMN04489866_11531</name>
</gene>
<proteinExistence type="predicted"/>
<keyword evidence="5" id="KW-1185">Reference proteome</keyword>
<evidence type="ECO:0000313" key="5">
    <source>
        <dbReference type="Proteomes" id="UP000198995"/>
    </source>
</evidence>
<feature type="domain" description="Long Rib" evidence="3">
    <location>
        <begin position="756"/>
        <end position="857"/>
    </location>
</feature>
<dbReference type="InterPro" id="IPR044055">
    <property type="entry name" value="RibLong"/>
</dbReference>
<name>A0A1G6ZTQ3_PEPNI</name>
<dbReference type="STRING" id="2741.SAMN04489866_11531"/>
<feature type="region of interest" description="Disordered" evidence="1">
    <location>
        <begin position="865"/>
        <end position="893"/>
    </location>
</feature>
<reference evidence="4 5" key="1">
    <citation type="submission" date="2016-10" db="EMBL/GenBank/DDBJ databases">
        <authorList>
            <person name="de Groot N.N."/>
        </authorList>
    </citation>
    <scope>NUCLEOTIDE SEQUENCE [LARGE SCALE GENOMIC DNA]</scope>
    <source>
        <strain evidence="4 5">DSM 20475</strain>
    </source>
</reference>
<dbReference type="GO" id="GO:0005509">
    <property type="term" value="F:calcium ion binding"/>
    <property type="evidence" value="ECO:0007669"/>
    <property type="project" value="InterPro"/>
</dbReference>
<dbReference type="InterPro" id="IPR015919">
    <property type="entry name" value="Cadherin-like_sf"/>
</dbReference>
<dbReference type="SUPFAM" id="SSF49313">
    <property type="entry name" value="Cadherin-like"/>
    <property type="match status" value="1"/>
</dbReference>
<organism evidence="4 5">
    <name type="scientific">Peptococcus niger</name>
    <dbReference type="NCBI Taxonomy" id="2741"/>
    <lineage>
        <taxon>Bacteria</taxon>
        <taxon>Bacillati</taxon>
        <taxon>Bacillota</taxon>
        <taxon>Clostridia</taxon>
        <taxon>Eubacteriales</taxon>
        <taxon>Peptococcaceae</taxon>
        <taxon>Peptococcus</taxon>
    </lineage>
</organism>
<keyword evidence="2" id="KW-0732">Signal</keyword>
<dbReference type="Proteomes" id="UP000198995">
    <property type="component" value="Unassembled WGS sequence"/>
</dbReference>
<feature type="compositionally biased region" description="Polar residues" evidence="1">
    <location>
        <begin position="518"/>
        <end position="528"/>
    </location>
</feature>
<evidence type="ECO:0000256" key="1">
    <source>
        <dbReference type="SAM" id="MobiDB-lite"/>
    </source>
</evidence>
<dbReference type="GO" id="GO:0016020">
    <property type="term" value="C:membrane"/>
    <property type="evidence" value="ECO:0007669"/>
    <property type="project" value="InterPro"/>
</dbReference>
<evidence type="ECO:0000259" key="3">
    <source>
        <dbReference type="Pfam" id="PF18957"/>
    </source>
</evidence>
<dbReference type="InterPro" id="IPR013783">
    <property type="entry name" value="Ig-like_fold"/>
</dbReference>
<dbReference type="Pfam" id="PF05345">
    <property type="entry name" value="He_PIG"/>
    <property type="match status" value="1"/>
</dbReference>
<dbReference type="Pfam" id="PF18957">
    <property type="entry name" value="RibLong"/>
    <property type="match status" value="1"/>
</dbReference>
<dbReference type="AlphaFoldDB" id="A0A1G6ZTQ3"/>
<accession>A0A1G6ZTQ3</accession>
<protein>
    <submittedName>
        <fullName evidence="4">Putative Ig domain-containing protein</fullName>
    </submittedName>
</protein>
<evidence type="ECO:0000313" key="4">
    <source>
        <dbReference type="EMBL" id="SDE06058.1"/>
    </source>
</evidence>